<keyword evidence="1" id="KW-0863">Zinc-finger</keyword>
<name>A0AAW0E185_9AGAR</name>
<dbReference type="AlphaFoldDB" id="A0AAW0E185"/>
<evidence type="ECO:0000256" key="1">
    <source>
        <dbReference type="RuleBase" id="RU367073"/>
    </source>
</evidence>
<dbReference type="InterPro" id="IPR019273">
    <property type="entry name" value="Lunapark_Znf"/>
</dbReference>
<reference evidence="5 6" key="1">
    <citation type="journal article" date="2024" name="J Genomics">
        <title>Draft genome sequencing and assembly of Favolaschia claudopus CIRM-BRFM 2984 isolated from oak limbs.</title>
        <authorList>
            <person name="Navarro D."/>
            <person name="Drula E."/>
            <person name="Chaduli D."/>
            <person name="Cazenave R."/>
            <person name="Ahrendt S."/>
            <person name="Wang J."/>
            <person name="Lipzen A."/>
            <person name="Daum C."/>
            <person name="Barry K."/>
            <person name="Grigoriev I.V."/>
            <person name="Favel A."/>
            <person name="Rosso M.N."/>
            <person name="Martin F."/>
        </authorList>
    </citation>
    <scope>NUCLEOTIDE SEQUENCE [LARGE SCALE GENOMIC DNA]</scope>
    <source>
        <strain evidence="5 6">CIRM-BRFM 2984</strain>
    </source>
</reference>
<evidence type="ECO:0000259" key="4">
    <source>
        <dbReference type="Pfam" id="PF10058"/>
    </source>
</evidence>
<feature type="compositionally biased region" description="Acidic residues" evidence="3">
    <location>
        <begin position="370"/>
        <end position="384"/>
    </location>
</feature>
<keyword evidence="1" id="KW-0479">Metal-binding</keyword>
<evidence type="ECO:0000256" key="3">
    <source>
        <dbReference type="SAM" id="MobiDB-lite"/>
    </source>
</evidence>
<dbReference type="EMBL" id="JAWWNJ010000004">
    <property type="protein sequence ID" value="KAK7057389.1"/>
    <property type="molecule type" value="Genomic_DNA"/>
</dbReference>
<feature type="compositionally biased region" description="Pro residues" evidence="3">
    <location>
        <begin position="217"/>
        <end position="226"/>
    </location>
</feature>
<dbReference type="InterPro" id="IPR040115">
    <property type="entry name" value="Lnp"/>
</dbReference>
<comment type="caution">
    <text evidence="5">The sequence shown here is derived from an EMBL/GenBank/DDBJ whole genome shotgun (WGS) entry which is preliminary data.</text>
</comment>
<proteinExistence type="inferred from homology"/>
<comment type="subcellular location">
    <subcellularLocation>
        <location evidence="1">Endoplasmic reticulum membrane</location>
        <topology evidence="1">Multi-pass membrane protein</topology>
    </subcellularLocation>
</comment>
<gene>
    <name evidence="5" type="ORF">R3P38DRAFT_2840663</name>
</gene>
<feature type="domain" description="Lunapark zinc ribbon" evidence="4">
    <location>
        <begin position="264"/>
        <end position="304"/>
    </location>
</feature>
<protein>
    <recommendedName>
        <fullName evidence="1">Endoplasmic reticulum junction formation protein lunapark</fullName>
    </recommendedName>
</protein>
<keyword evidence="1" id="KW-0256">Endoplasmic reticulum</keyword>
<keyword evidence="2" id="KW-0175">Coiled coil</keyword>
<keyword evidence="1" id="KW-0472">Membrane</keyword>
<dbReference type="PANTHER" id="PTHR22166:SF12">
    <property type="entry name" value="ENDOPLASMIC RETICULUM JUNCTION FORMATION PROTEIN LUNAPARK"/>
    <property type="match status" value="1"/>
</dbReference>
<comment type="function">
    <text evidence="1">Plays a role in determining ER morphology.</text>
</comment>
<evidence type="ECO:0000313" key="6">
    <source>
        <dbReference type="Proteomes" id="UP001362999"/>
    </source>
</evidence>
<dbReference type="PANTHER" id="PTHR22166">
    <property type="entry name" value="ENDOPLASMIC RETICULUM JUNCTION FORMATION PROTEIN LUNAPARK"/>
    <property type="match status" value="1"/>
</dbReference>
<dbReference type="Pfam" id="PF10058">
    <property type="entry name" value="Zn_ribbon_10"/>
    <property type="match status" value="1"/>
</dbReference>
<keyword evidence="1" id="KW-0812">Transmembrane</keyword>
<dbReference type="GO" id="GO:0098826">
    <property type="term" value="C:endoplasmic reticulum tubular network membrane"/>
    <property type="evidence" value="ECO:0007669"/>
    <property type="project" value="UniProtKB-UniRule"/>
</dbReference>
<dbReference type="Proteomes" id="UP001362999">
    <property type="component" value="Unassembled WGS sequence"/>
</dbReference>
<feature type="transmembrane region" description="Helical" evidence="1">
    <location>
        <begin position="85"/>
        <end position="105"/>
    </location>
</feature>
<evidence type="ECO:0000313" key="5">
    <source>
        <dbReference type="EMBL" id="KAK7057389.1"/>
    </source>
</evidence>
<dbReference type="GO" id="GO:1903373">
    <property type="term" value="P:positive regulation of endoplasmic reticulum tubular network organization"/>
    <property type="evidence" value="ECO:0007669"/>
    <property type="project" value="UniProtKB-UniRule"/>
</dbReference>
<comment type="domain">
    <text evidence="1">The C4-type zinc finger motif is necessary both for its ER three-way tubular junction localization and formation.</text>
</comment>
<comment type="similarity">
    <text evidence="1">Belongs to the lunapark family.</text>
</comment>
<evidence type="ECO:0000256" key="2">
    <source>
        <dbReference type="SAM" id="Coils"/>
    </source>
</evidence>
<feature type="compositionally biased region" description="Polar residues" evidence="3">
    <location>
        <begin position="174"/>
        <end position="184"/>
    </location>
</feature>
<organism evidence="5 6">
    <name type="scientific">Favolaschia claudopus</name>
    <dbReference type="NCBI Taxonomy" id="2862362"/>
    <lineage>
        <taxon>Eukaryota</taxon>
        <taxon>Fungi</taxon>
        <taxon>Dikarya</taxon>
        <taxon>Basidiomycota</taxon>
        <taxon>Agaricomycotina</taxon>
        <taxon>Agaricomycetes</taxon>
        <taxon>Agaricomycetidae</taxon>
        <taxon>Agaricales</taxon>
        <taxon>Marasmiineae</taxon>
        <taxon>Mycenaceae</taxon>
        <taxon>Favolaschia</taxon>
    </lineage>
</organism>
<feature type="coiled-coil region" evidence="2">
    <location>
        <begin position="117"/>
        <end position="144"/>
    </location>
</feature>
<keyword evidence="1" id="KW-0862">Zinc</keyword>
<accession>A0AAW0E185</accession>
<feature type="region of interest" description="Disordered" evidence="3">
    <location>
        <begin position="310"/>
        <end position="384"/>
    </location>
</feature>
<keyword evidence="1" id="KW-1133">Transmembrane helix</keyword>
<feature type="compositionally biased region" description="Polar residues" evidence="3">
    <location>
        <begin position="315"/>
        <end position="326"/>
    </location>
</feature>
<dbReference type="GO" id="GO:0008270">
    <property type="term" value="F:zinc ion binding"/>
    <property type="evidence" value="ECO:0007669"/>
    <property type="project" value="UniProtKB-KW"/>
</dbReference>
<feature type="transmembrane region" description="Helical" evidence="1">
    <location>
        <begin position="45"/>
        <end position="65"/>
    </location>
</feature>
<dbReference type="GO" id="GO:0071788">
    <property type="term" value="P:endoplasmic reticulum tubular network maintenance"/>
    <property type="evidence" value="ECO:0007669"/>
    <property type="project" value="UniProtKB-UniRule"/>
</dbReference>
<feature type="region of interest" description="Disordered" evidence="3">
    <location>
        <begin position="151"/>
        <end position="230"/>
    </location>
</feature>
<sequence length="384" mass="41643">MSFLWRLFRSDKPPDDESVLATLARDIHRRQTLLSEIRARERTTTALVTLYTIAAWLVYVAVWYFGFVTTVGRNGKGRGAAVERAVRALPVIVGPIFILFIRRIVQIWYARKGNAEEKTLQTLLKAQRAKVEEIKKKTNFYETRELLSRYDRDGGSAAPPNGAGGGPGSVSSPNTPQRGPNTGLQGKGSATEKRGAPVQGQGTPRPSALGVSIGPNAPRPPQPQPAPRGRGWFDALADVLVGPDDTPQVLQQQQQQLRQQLEQEKAKQKYALICGKCFAHNGLVGEVEWANVREYACPKCGHFNPPARSRGLASPNASSGGPNSRFPSSPLSPSPLSAMSVAPRPIVSEAAATRRSGSGGVQRRSAQAESDGDEEEEEDMEVDS</sequence>
<keyword evidence="6" id="KW-1185">Reference proteome</keyword>
<feature type="compositionally biased region" description="Low complexity" evidence="3">
    <location>
        <begin position="327"/>
        <end position="337"/>
    </location>
</feature>